<feature type="compositionally biased region" description="Low complexity" evidence="1">
    <location>
        <begin position="90"/>
        <end position="107"/>
    </location>
</feature>
<name>A0A7S3VSC6_DUNTE</name>
<feature type="compositionally biased region" description="Gly residues" evidence="1">
    <location>
        <begin position="425"/>
        <end position="436"/>
    </location>
</feature>
<accession>A0A7S3VSC6</accession>
<feature type="region of interest" description="Disordered" evidence="1">
    <location>
        <begin position="296"/>
        <end position="322"/>
    </location>
</feature>
<protein>
    <submittedName>
        <fullName evidence="2">Uncharacterized protein</fullName>
    </submittedName>
</protein>
<sequence>MHSLHGPASYTGSCGKGCSLWGCLLPTLNPTIPHPCKPPTQHDRSSVHVLLAKAGRTGNETPAKLSSGESFMDISLDDILSGKVIPPSPTVDSSVQSTQQSASSGAGTKTGRSQQRRNSPPSPSPSDVAAAAPEQAARKRARSRIAKSLASRVNQRQSSPSPPPPSSKPGPETEQQVAFAHDQQDMEQPRTPNVQSQQQQQQQQQQQEGVLEEAAPILLPSARRRRSRLFQLLEPVPVPIPASASSTGSMHTNELAIPILGSSSGSSSGGSSSRVQMGGPGWIPGTRMPDAQPTAAAAAGAQMQEAQWPMKSAGRDGARGRNRPLAAPLFQQQQQQQLEQDQGLLVVSSTKQRRSHRRAELQQLQQPSAQPFMPAAGMAPQSVPSFPGSNERRNSSKEERGPGSSSGRSRDSGLPGGPYDLVDDGGNGGEASGNGWGKMRPSVRRRSAASPRGAPPTATPQEVLAEMAAAAEAQRTLRATLLAHQERRRLQQQQELVQEAERAELEQELVGASPQQRQQVELLRQMAARTQDRALAGWDYNGYLVEQHTSQPKLTPPPAPYVDSNNWVLHAKASFPHVYDPGYHTTLYELLFDVWMELGKAHQHRQSDMIRASYAFLELCYRSQDVAIRHVAVVSFAEALGDSDSLQAAAAAHVQPQELLLDALQPLVLWMHGDEVGQGGLLQEFWAAAHARVAPERRWVLPLVLWLHGDELVQDGLSMNLRVAKWSVGVAGLGLCNVSGNL</sequence>
<dbReference type="AlphaFoldDB" id="A0A7S3VSC6"/>
<evidence type="ECO:0000313" key="2">
    <source>
        <dbReference type="EMBL" id="CAE0504565.1"/>
    </source>
</evidence>
<reference evidence="2" key="1">
    <citation type="submission" date="2021-01" db="EMBL/GenBank/DDBJ databases">
        <authorList>
            <person name="Corre E."/>
            <person name="Pelletier E."/>
            <person name="Niang G."/>
            <person name="Scheremetjew M."/>
            <person name="Finn R."/>
            <person name="Kale V."/>
            <person name="Holt S."/>
            <person name="Cochrane G."/>
            <person name="Meng A."/>
            <person name="Brown T."/>
            <person name="Cohen L."/>
        </authorList>
    </citation>
    <scope>NUCLEOTIDE SEQUENCE</scope>
    <source>
        <strain evidence="2">CCMP1320</strain>
    </source>
</reference>
<organism evidence="2">
    <name type="scientific">Dunaliella tertiolecta</name>
    <name type="common">Green alga</name>
    <dbReference type="NCBI Taxonomy" id="3047"/>
    <lineage>
        <taxon>Eukaryota</taxon>
        <taxon>Viridiplantae</taxon>
        <taxon>Chlorophyta</taxon>
        <taxon>core chlorophytes</taxon>
        <taxon>Chlorophyceae</taxon>
        <taxon>CS clade</taxon>
        <taxon>Chlamydomonadales</taxon>
        <taxon>Dunaliellaceae</taxon>
        <taxon>Dunaliella</taxon>
    </lineage>
</organism>
<feature type="compositionally biased region" description="Low complexity" evidence="1">
    <location>
        <begin position="296"/>
        <end position="307"/>
    </location>
</feature>
<feature type="compositionally biased region" description="Low complexity" evidence="1">
    <location>
        <begin position="195"/>
        <end position="207"/>
    </location>
</feature>
<evidence type="ECO:0000256" key="1">
    <source>
        <dbReference type="SAM" id="MobiDB-lite"/>
    </source>
</evidence>
<proteinExistence type="predicted"/>
<dbReference type="EMBL" id="HBIP01032255">
    <property type="protein sequence ID" value="CAE0504565.1"/>
    <property type="molecule type" value="Transcribed_RNA"/>
</dbReference>
<feature type="compositionally biased region" description="Basic and acidic residues" evidence="1">
    <location>
        <begin position="390"/>
        <end position="401"/>
    </location>
</feature>
<feature type="region of interest" description="Disordered" evidence="1">
    <location>
        <begin position="348"/>
        <end position="459"/>
    </location>
</feature>
<gene>
    <name evidence="2" type="ORF">DTER00134_LOCUS19638</name>
</gene>
<feature type="compositionally biased region" description="Low complexity" evidence="1">
    <location>
        <begin position="125"/>
        <end position="135"/>
    </location>
</feature>
<feature type="region of interest" description="Disordered" evidence="1">
    <location>
        <begin position="83"/>
        <end position="209"/>
    </location>
</feature>